<dbReference type="HOGENOM" id="CLU_2471656_0_0_1"/>
<dbReference type="EnsemblMetazoa" id="MESCA007235-RA">
    <property type="protein sequence ID" value="MESCA007235-PA"/>
    <property type="gene ID" value="MESCA007235"/>
</dbReference>
<dbReference type="EMBL" id="CAQQ02003427">
    <property type="status" value="NOT_ANNOTATED_CDS"/>
    <property type="molecule type" value="Genomic_DNA"/>
</dbReference>
<proteinExistence type="predicted"/>
<keyword evidence="2" id="KW-1185">Reference proteome</keyword>
<evidence type="ECO:0000313" key="2">
    <source>
        <dbReference type="Proteomes" id="UP000015102"/>
    </source>
</evidence>
<sequence length="88" mass="10391">MYVQNRLPVWVGLPILEERERKQTMVKTIYQEDFDYVLKENIVDFSMSPVEAKKETIKQFEAQGINLDNIIKSLQINEETGRPFITEL</sequence>
<evidence type="ECO:0000313" key="1">
    <source>
        <dbReference type="EnsemblMetazoa" id="MESCA007235-PA"/>
    </source>
</evidence>
<reference evidence="1" key="2">
    <citation type="submission" date="2015-06" db="UniProtKB">
        <authorList>
            <consortium name="EnsemblMetazoa"/>
        </authorList>
    </citation>
    <scope>IDENTIFICATION</scope>
</reference>
<organism evidence="1 2">
    <name type="scientific">Megaselia scalaris</name>
    <name type="common">Humpbacked fly</name>
    <name type="synonym">Phora scalaris</name>
    <dbReference type="NCBI Taxonomy" id="36166"/>
    <lineage>
        <taxon>Eukaryota</taxon>
        <taxon>Metazoa</taxon>
        <taxon>Ecdysozoa</taxon>
        <taxon>Arthropoda</taxon>
        <taxon>Hexapoda</taxon>
        <taxon>Insecta</taxon>
        <taxon>Pterygota</taxon>
        <taxon>Neoptera</taxon>
        <taxon>Endopterygota</taxon>
        <taxon>Diptera</taxon>
        <taxon>Brachycera</taxon>
        <taxon>Muscomorpha</taxon>
        <taxon>Platypezoidea</taxon>
        <taxon>Phoridae</taxon>
        <taxon>Megaseliini</taxon>
        <taxon>Megaselia</taxon>
    </lineage>
</organism>
<reference evidence="2" key="1">
    <citation type="submission" date="2013-02" db="EMBL/GenBank/DDBJ databases">
        <authorList>
            <person name="Hughes D."/>
        </authorList>
    </citation>
    <scope>NUCLEOTIDE SEQUENCE</scope>
    <source>
        <strain>Durham</strain>
        <strain evidence="2">NC isolate 2 -- Noor lab</strain>
    </source>
</reference>
<dbReference type="EMBL" id="CAQQ02003428">
    <property type="status" value="NOT_ANNOTATED_CDS"/>
    <property type="molecule type" value="Genomic_DNA"/>
</dbReference>
<dbReference type="Proteomes" id="UP000015102">
    <property type="component" value="Unassembled WGS sequence"/>
</dbReference>
<dbReference type="AlphaFoldDB" id="T1GU33"/>
<protein>
    <submittedName>
        <fullName evidence="1">Uncharacterized protein</fullName>
    </submittedName>
</protein>
<name>T1GU33_MEGSC</name>
<accession>T1GU33</accession>